<keyword evidence="2" id="KW-0496">Mitochondrion</keyword>
<sequence>MFLLVIWFFFIFLKSTRLVFFFVWFEIVCFTFSIFFVSNKDFFLFYFFFLGVLSSISSLMILKLLVISYGSDYVFF</sequence>
<accession>M1E1L2</accession>
<proteinExistence type="predicted"/>
<dbReference type="EMBL" id="GQ332425">
    <property type="protein sequence ID" value="ACV96756.1"/>
    <property type="molecule type" value="Genomic_DNA"/>
</dbReference>
<protein>
    <submittedName>
        <fullName evidence="2">NADH dehydrogenase subunit 4L</fullName>
    </submittedName>
</protein>
<name>M1E1L2_PRAVU</name>
<organism evidence="2">
    <name type="scientific">Pratylenchus vulnus</name>
    <name type="common">Walnut root-lesion nematode worm</name>
    <dbReference type="NCBI Taxonomy" id="45931"/>
    <lineage>
        <taxon>Eukaryota</taxon>
        <taxon>Metazoa</taxon>
        <taxon>Ecdysozoa</taxon>
        <taxon>Nematoda</taxon>
        <taxon>Chromadorea</taxon>
        <taxon>Rhabditida</taxon>
        <taxon>Tylenchina</taxon>
        <taxon>Tylenchomorpha</taxon>
        <taxon>Tylenchoidea</taxon>
        <taxon>Pratylenchidae</taxon>
        <taxon>Pratylenchinae</taxon>
        <taxon>Pratylenchus</taxon>
    </lineage>
</organism>
<geneLocation type="mitochondrion" evidence="2"/>
<gene>
    <name evidence="2" type="primary">ND4L</name>
</gene>
<reference evidence="2" key="1">
    <citation type="journal article" date="2013" name="BMC Evol. Biol.">
        <title>Comparative analysis of complete mitochondrial genome sequences confirms independent origins of plant-parasitic nematodes.</title>
        <authorList>
            <person name="Sultana T."/>
            <person name="Kim J."/>
            <person name="Lee S.H."/>
            <person name="Han H."/>
            <person name="Kim S."/>
            <person name="Min G.S."/>
            <person name="Nadler S.A."/>
            <person name="Park J.K."/>
        </authorList>
    </citation>
    <scope>NUCLEOTIDE SEQUENCE</scope>
</reference>
<evidence type="ECO:0000256" key="1">
    <source>
        <dbReference type="SAM" id="Phobius"/>
    </source>
</evidence>
<feature type="transmembrane region" description="Helical" evidence="1">
    <location>
        <begin position="43"/>
        <end position="66"/>
    </location>
</feature>
<keyword evidence="1" id="KW-0472">Membrane</keyword>
<evidence type="ECO:0000313" key="2">
    <source>
        <dbReference type="EMBL" id="ACV96756.1"/>
    </source>
</evidence>
<feature type="transmembrane region" description="Helical" evidence="1">
    <location>
        <begin position="18"/>
        <end position="37"/>
    </location>
</feature>
<keyword evidence="1" id="KW-0812">Transmembrane</keyword>
<dbReference type="AlphaFoldDB" id="M1E1L2"/>
<keyword evidence="1" id="KW-1133">Transmembrane helix</keyword>